<evidence type="ECO:0000256" key="1">
    <source>
        <dbReference type="ARBA" id="ARBA00022723"/>
    </source>
</evidence>
<keyword evidence="2 4" id="KW-0863">Zinc-finger</keyword>
<evidence type="ECO:0000259" key="6">
    <source>
        <dbReference type="PROSITE" id="PS50966"/>
    </source>
</evidence>
<dbReference type="SMART" id="SM00575">
    <property type="entry name" value="ZnF_PMZ"/>
    <property type="match status" value="1"/>
</dbReference>
<dbReference type="Pfam" id="PF04434">
    <property type="entry name" value="SWIM"/>
    <property type="match status" value="1"/>
</dbReference>
<dbReference type="InterPro" id="IPR007527">
    <property type="entry name" value="Znf_SWIM"/>
</dbReference>
<evidence type="ECO:0000256" key="4">
    <source>
        <dbReference type="PROSITE-ProRule" id="PRU00325"/>
    </source>
</evidence>
<protein>
    <recommendedName>
        <fullName evidence="6">SWIM-type domain-containing protein</fullName>
    </recommendedName>
</protein>
<name>R0GH23_9BRAS</name>
<feature type="compositionally biased region" description="Basic and acidic residues" evidence="5">
    <location>
        <begin position="149"/>
        <end position="161"/>
    </location>
</feature>
<proteinExistence type="predicted"/>
<reference evidence="8" key="1">
    <citation type="journal article" date="2013" name="Nat. Genet.">
        <title>The Capsella rubella genome and the genomic consequences of rapid mating system evolution.</title>
        <authorList>
            <person name="Slotte T."/>
            <person name="Hazzouri K.M."/>
            <person name="Agren J.A."/>
            <person name="Koenig D."/>
            <person name="Maumus F."/>
            <person name="Guo Y.L."/>
            <person name="Steige K."/>
            <person name="Platts A.E."/>
            <person name="Escobar J.S."/>
            <person name="Newman L.K."/>
            <person name="Wang W."/>
            <person name="Mandakova T."/>
            <person name="Vello E."/>
            <person name="Smith L.M."/>
            <person name="Henz S.R."/>
            <person name="Steffen J."/>
            <person name="Takuno S."/>
            <person name="Brandvain Y."/>
            <person name="Coop G."/>
            <person name="Andolfatto P."/>
            <person name="Hu T.T."/>
            <person name="Blanchette M."/>
            <person name="Clark R.M."/>
            <person name="Quesneville H."/>
            <person name="Nordborg M."/>
            <person name="Gaut B.S."/>
            <person name="Lysak M.A."/>
            <person name="Jenkins J."/>
            <person name="Grimwood J."/>
            <person name="Chapman J."/>
            <person name="Prochnik S."/>
            <person name="Shu S."/>
            <person name="Rokhsar D."/>
            <person name="Schmutz J."/>
            <person name="Weigel D."/>
            <person name="Wright S.I."/>
        </authorList>
    </citation>
    <scope>NUCLEOTIDE SEQUENCE [LARGE SCALE GENOMIC DNA]</scope>
    <source>
        <strain evidence="8">cv. Monte Gargano</strain>
    </source>
</reference>
<accession>R0GH23</accession>
<gene>
    <name evidence="7" type="ORF">CARUB_v10004228mg</name>
</gene>
<dbReference type="EMBL" id="KB870811">
    <property type="protein sequence ID" value="EOA16094.1"/>
    <property type="molecule type" value="Genomic_DNA"/>
</dbReference>
<keyword evidence="3" id="KW-0862">Zinc</keyword>
<dbReference type="Proteomes" id="UP000029121">
    <property type="component" value="Unassembled WGS sequence"/>
</dbReference>
<dbReference type="STRING" id="81985.R0GH23"/>
<evidence type="ECO:0000256" key="3">
    <source>
        <dbReference type="ARBA" id="ARBA00022833"/>
    </source>
</evidence>
<dbReference type="InterPro" id="IPR006564">
    <property type="entry name" value="Znf_PMZ"/>
</dbReference>
<feature type="domain" description="SWIM-type" evidence="6">
    <location>
        <begin position="656"/>
        <end position="688"/>
    </location>
</feature>
<dbReference type="Pfam" id="PF10551">
    <property type="entry name" value="MULE"/>
    <property type="match status" value="1"/>
</dbReference>
<dbReference type="KEGG" id="crb:17879695"/>
<keyword evidence="8" id="KW-1185">Reference proteome</keyword>
<dbReference type="PANTHER" id="PTHR31973">
    <property type="entry name" value="POLYPROTEIN, PUTATIVE-RELATED"/>
    <property type="match status" value="1"/>
</dbReference>
<evidence type="ECO:0000256" key="2">
    <source>
        <dbReference type="ARBA" id="ARBA00022771"/>
    </source>
</evidence>
<dbReference type="InterPro" id="IPR018289">
    <property type="entry name" value="MULE_transposase_dom"/>
</dbReference>
<evidence type="ECO:0000313" key="7">
    <source>
        <dbReference type="EMBL" id="EOA16094.1"/>
    </source>
</evidence>
<sequence>MDTRKVPLFCYWNGCIKDGPDGPFYEGSSPRGIRVDSKTELSKLLDDLHLLTGFEKGKFQIDLIGRYPSIVQQQMVKYVRLPIVDDCSLEMILEVPSYHPSINNLELYLEIKPGTVPISHQSPLETSATRKRSRQEEASVNADVNVSVRDTKLRSPREDNHNGWIEDEESMDVGNCGDNGVAQKDPEMEKPTLTKGDSVSKQLIFSSSWLDESELHVGMVFKDKDELENAVKLYSNRRQRKYSKHEFPFEFRCREGCGWILKAPKTSRNVFKITEYTGPHTCKPAEVGSDFLAGEIEGLIKAHPSLSIVELNKWVKEEFGYTVSYDNMWIAKRKAITAILGDLDKSFRVLPKFMAALSSSNKMLVEWQYDPFPDPKYASFRSVFWAFQQSIAGFPHCRPVIIVDTVNLSSKYPGKLLVAAGFDADNSLFPLAFAIITEESLTADTWRWFFACIRKKVTQREGICLITSPHPDIVAVVKEPECQWAQHRFCLRHMCLRFYDVFDNNIMTEFVYKAGSTKYVSTFDYYLEKIEKMNPEARKWLDKIPPHQWAVAYDDGGLRFKTKTTNLIFRTYGFLNKALDLPITTCILLIFDYLAALFKYRQGLLEESLKARDLYSKRVMKILEEQASKKYDVLPLDQTEERFQVTNVMQVRESSFVVHLSNRVCTCGKWQLRKIPCSHVLAVCRRLDIDHLQYVDDFYSTKSSVAVYAADFNPLPRVSDWPEASDVPRLFPPGSHPISV</sequence>
<feature type="region of interest" description="Disordered" evidence="5">
    <location>
        <begin position="118"/>
        <end position="174"/>
    </location>
</feature>
<evidence type="ECO:0000313" key="8">
    <source>
        <dbReference type="Proteomes" id="UP000029121"/>
    </source>
</evidence>
<dbReference type="GO" id="GO:0008270">
    <property type="term" value="F:zinc ion binding"/>
    <property type="evidence" value="ECO:0007669"/>
    <property type="project" value="UniProtKB-KW"/>
</dbReference>
<dbReference type="AlphaFoldDB" id="R0GH23"/>
<dbReference type="OrthoDB" id="1032604at2759"/>
<keyword evidence="1" id="KW-0479">Metal-binding</keyword>
<evidence type="ECO:0000256" key="5">
    <source>
        <dbReference type="SAM" id="MobiDB-lite"/>
    </source>
</evidence>
<organism evidence="7 8">
    <name type="scientific">Capsella rubella</name>
    <dbReference type="NCBI Taxonomy" id="81985"/>
    <lineage>
        <taxon>Eukaryota</taxon>
        <taxon>Viridiplantae</taxon>
        <taxon>Streptophyta</taxon>
        <taxon>Embryophyta</taxon>
        <taxon>Tracheophyta</taxon>
        <taxon>Spermatophyta</taxon>
        <taxon>Magnoliopsida</taxon>
        <taxon>eudicotyledons</taxon>
        <taxon>Gunneridae</taxon>
        <taxon>Pentapetalae</taxon>
        <taxon>rosids</taxon>
        <taxon>malvids</taxon>
        <taxon>Brassicales</taxon>
        <taxon>Brassicaceae</taxon>
        <taxon>Camelineae</taxon>
        <taxon>Capsella</taxon>
    </lineage>
</organism>
<feature type="compositionally biased region" description="Polar residues" evidence="5">
    <location>
        <begin position="118"/>
        <end position="127"/>
    </location>
</feature>
<dbReference type="eggNOG" id="ENOG502QSE3">
    <property type="taxonomic scope" value="Eukaryota"/>
</dbReference>
<dbReference type="PROSITE" id="PS50966">
    <property type="entry name" value="ZF_SWIM"/>
    <property type="match status" value="1"/>
</dbReference>
<dbReference type="PANTHER" id="PTHR31973:SF195">
    <property type="entry name" value="MUDR FAMILY TRANSPOSASE"/>
    <property type="match status" value="1"/>
</dbReference>